<dbReference type="EMBL" id="OW240917">
    <property type="protein sequence ID" value="CAH2300675.1"/>
    <property type="molecule type" value="Genomic_DNA"/>
</dbReference>
<dbReference type="InterPro" id="IPR038780">
    <property type="entry name" value="ALN"/>
</dbReference>
<keyword evidence="4" id="KW-1185">Reference proteome</keyword>
<evidence type="ECO:0000313" key="3">
    <source>
        <dbReference type="EMBL" id="CAH2300675.1"/>
    </source>
</evidence>
<evidence type="ECO:0000313" key="4">
    <source>
        <dbReference type="Proteomes" id="UP001295444"/>
    </source>
</evidence>
<evidence type="ECO:0000256" key="2">
    <source>
        <dbReference type="SAM" id="Phobius"/>
    </source>
</evidence>
<evidence type="ECO:0000256" key="1">
    <source>
        <dbReference type="SAM" id="MobiDB-lite"/>
    </source>
</evidence>
<feature type="transmembrane region" description="Helical" evidence="2">
    <location>
        <begin position="51"/>
        <end position="68"/>
    </location>
</feature>
<sequence>METEPTRHRPAPEPSQGSSKAGPDPSELAKRRKEARGCLQEISHPSYWFDVWVFLLFDLILFIFIYLLP</sequence>
<reference evidence="3" key="1">
    <citation type="submission" date="2022-03" db="EMBL/GenBank/DDBJ databases">
        <authorList>
            <person name="Alioto T."/>
            <person name="Alioto T."/>
            <person name="Gomez Garrido J."/>
        </authorList>
    </citation>
    <scope>NUCLEOTIDE SEQUENCE</scope>
</reference>
<dbReference type="Proteomes" id="UP001295444">
    <property type="component" value="Chromosome 06"/>
</dbReference>
<protein>
    <submittedName>
        <fullName evidence="3">Uncharacterized protein</fullName>
    </submittedName>
</protein>
<keyword evidence="2" id="KW-0812">Transmembrane</keyword>
<accession>A0AAD1W9D3</accession>
<name>A0AAD1W9D3_PELCU</name>
<dbReference type="Pfam" id="PF17696">
    <property type="entry name" value="ALN"/>
    <property type="match status" value="1"/>
</dbReference>
<proteinExistence type="predicted"/>
<dbReference type="AlphaFoldDB" id="A0AAD1W9D3"/>
<feature type="region of interest" description="Disordered" evidence="1">
    <location>
        <begin position="1"/>
        <end position="32"/>
    </location>
</feature>
<gene>
    <name evidence="3" type="ORF">PECUL_23A054985</name>
</gene>
<organism evidence="3 4">
    <name type="scientific">Pelobates cultripes</name>
    <name type="common">Western spadefoot toad</name>
    <dbReference type="NCBI Taxonomy" id="61616"/>
    <lineage>
        <taxon>Eukaryota</taxon>
        <taxon>Metazoa</taxon>
        <taxon>Chordata</taxon>
        <taxon>Craniata</taxon>
        <taxon>Vertebrata</taxon>
        <taxon>Euteleostomi</taxon>
        <taxon>Amphibia</taxon>
        <taxon>Batrachia</taxon>
        <taxon>Anura</taxon>
        <taxon>Pelobatoidea</taxon>
        <taxon>Pelobatidae</taxon>
        <taxon>Pelobates</taxon>
    </lineage>
</organism>
<keyword evidence="2" id="KW-0472">Membrane</keyword>
<keyword evidence="2" id="KW-1133">Transmembrane helix</keyword>
<feature type="compositionally biased region" description="Basic and acidic residues" evidence="1">
    <location>
        <begin position="1"/>
        <end position="11"/>
    </location>
</feature>